<proteinExistence type="predicted"/>
<accession>A0ACA9S1I4</accession>
<organism evidence="1 2">
    <name type="scientific">Racocetra persica</name>
    <dbReference type="NCBI Taxonomy" id="160502"/>
    <lineage>
        <taxon>Eukaryota</taxon>
        <taxon>Fungi</taxon>
        <taxon>Fungi incertae sedis</taxon>
        <taxon>Mucoromycota</taxon>
        <taxon>Glomeromycotina</taxon>
        <taxon>Glomeromycetes</taxon>
        <taxon>Diversisporales</taxon>
        <taxon>Gigasporaceae</taxon>
        <taxon>Racocetra</taxon>
    </lineage>
</organism>
<protein>
    <submittedName>
        <fullName evidence="1">33989_t:CDS:1</fullName>
    </submittedName>
</protein>
<evidence type="ECO:0000313" key="2">
    <source>
        <dbReference type="Proteomes" id="UP000789920"/>
    </source>
</evidence>
<keyword evidence="2" id="KW-1185">Reference proteome</keyword>
<feature type="non-terminal residue" evidence="1">
    <location>
        <position position="51"/>
    </location>
</feature>
<sequence length="51" mass="5943">MSSEFNITRLLLFFKQIFGIPKITNSTHKRCKHLFVRLYTGNDTGRGKDDP</sequence>
<name>A0ACA9S1I4_9GLOM</name>
<reference evidence="1" key="1">
    <citation type="submission" date="2021-06" db="EMBL/GenBank/DDBJ databases">
        <authorList>
            <person name="Kallberg Y."/>
            <person name="Tangrot J."/>
            <person name="Rosling A."/>
        </authorList>
    </citation>
    <scope>NUCLEOTIDE SEQUENCE</scope>
    <source>
        <strain evidence="1">MA461A</strain>
    </source>
</reference>
<evidence type="ECO:0000313" key="1">
    <source>
        <dbReference type="EMBL" id="CAG8820142.1"/>
    </source>
</evidence>
<dbReference type="EMBL" id="CAJVQC010083207">
    <property type="protein sequence ID" value="CAG8820142.1"/>
    <property type="molecule type" value="Genomic_DNA"/>
</dbReference>
<comment type="caution">
    <text evidence="1">The sequence shown here is derived from an EMBL/GenBank/DDBJ whole genome shotgun (WGS) entry which is preliminary data.</text>
</comment>
<gene>
    <name evidence="1" type="ORF">RPERSI_LOCUS25294</name>
</gene>
<dbReference type="Proteomes" id="UP000789920">
    <property type="component" value="Unassembled WGS sequence"/>
</dbReference>